<evidence type="ECO:0000313" key="17">
    <source>
        <dbReference type="Proteomes" id="UP000504617"/>
    </source>
</evidence>
<evidence type="ECO:0000256" key="4">
    <source>
        <dbReference type="ARBA" id="ARBA00022692"/>
    </source>
</evidence>
<keyword evidence="6 15" id="KW-1133">Transmembrane helix</keyword>
<dbReference type="GeneID" id="106546519"/>
<evidence type="ECO:0000256" key="6">
    <source>
        <dbReference type="ARBA" id="ARBA00022989"/>
    </source>
</evidence>
<comment type="subcellular location">
    <subcellularLocation>
        <location evidence="1">Membrane</location>
        <topology evidence="1">Multi-pass membrane protein</topology>
    </subcellularLocation>
</comment>
<evidence type="ECO:0000256" key="3">
    <source>
        <dbReference type="ARBA" id="ARBA00022606"/>
    </source>
</evidence>
<dbReference type="RefSeq" id="XP_013918880.1">
    <property type="nucleotide sequence ID" value="XM_014063405.1"/>
</dbReference>
<feature type="transmembrane region" description="Helical" evidence="15">
    <location>
        <begin position="78"/>
        <end position="99"/>
    </location>
</feature>
<evidence type="ECO:0000256" key="12">
    <source>
        <dbReference type="ARBA" id="ARBA00023224"/>
    </source>
</evidence>
<keyword evidence="17" id="KW-1185">Reference proteome</keyword>
<evidence type="ECO:0000256" key="5">
    <source>
        <dbReference type="ARBA" id="ARBA00022925"/>
    </source>
</evidence>
<evidence type="ECO:0000256" key="8">
    <source>
        <dbReference type="ARBA" id="ARBA00023040"/>
    </source>
</evidence>
<dbReference type="PROSITE" id="PS00238">
    <property type="entry name" value="OPSIN"/>
    <property type="match status" value="1"/>
</dbReference>
<proteinExistence type="inferred from homology"/>
<evidence type="ECO:0000313" key="18">
    <source>
        <dbReference type="RefSeq" id="XP_013918880.1"/>
    </source>
</evidence>
<dbReference type="OrthoDB" id="9996086at2759"/>
<evidence type="ECO:0000256" key="11">
    <source>
        <dbReference type="ARBA" id="ARBA00023170"/>
    </source>
</evidence>
<dbReference type="SUPFAM" id="SSF81321">
    <property type="entry name" value="Family A G protein-coupled receptor-like"/>
    <property type="match status" value="1"/>
</dbReference>
<evidence type="ECO:0000256" key="7">
    <source>
        <dbReference type="ARBA" id="ARBA00022991"/>
    </source>
</evidence>
<gene>
    <name evidence="18" type="primary">OPN4</name>
</gene>
<comment type="similarity">
    <text evidence="13">Belongs to the G-protein coupled receptor 1 family.</text>
</comment>
<dbReference type="PRINTS" id="PR00237">
    <property type="entry name" value="GPCRRHODOPSN"/>
</dbReference>
<accession>A0A6I9Y9L4</accession>
<dbReference type="InterPro" id="IPR050125">
    <property type="entry name" value="GPCR_opsins"/>
</dbReference>
<keyword evidence="7" id="KW-0157">Chromophore</keyword>
<keyword evidence="3" id="KW-0716">Sensory transduction</keyword>
<keyword evidence="2" id="KW-0600">Photoreceptor protein</keyword>
<keyword evidence="8 13" id="KW-0297">G-protein coupled receptor</keyword>
<reference evidence="18" key="1">
    <citation type="submission" date="2025-08" db="UniProtKB">
        <authorList>
            <consortium name="RefSeq"/>
        </authorList>
    </citation>
    <scope>IDENTIFICATION</scope>
</reference>
<dbReference type="GO" id="GO:0007602">
    <property type="term" value="P:phototransduction"/>
    <property type="evidence" value="ECO:0007669"/>
    <property type="project" value="UniProtKB-KW"/>
</dbReference>
<feature type="transmembrane region" description="Helical" evidence="15">
    <location>
        <begin position="36"/>
        <end position="57"/>
    </location>
</feature>
<keyword evidence="10" id="KW-1015">Disulfide bond</keyword>
<dbReference type="AlphaFoldDB" id="A0A6I9Y9L4"/>
<dbReference type="GO" id="GO:0016020">
    <property type="term" value="C:membrane"/>
    <property type="evidence" value="ECO:0007669"/>
    <property type="project" value="UniProtKB-SubCell"/>
</dbReference>
<evidence type="ECO:0000256" key="1">
    <source>
        <dbReference type="ARBA" id="ARBA00004141"/>
    </source>
</evidence>
<evidence type="ECO:0000256" key="10">
    <source>
        <dbReference type="ARBA" id="ARBA00023157"/>
    </source>
</evidence>
<dbReference type="GO" id="GO:0009881">
    <property type="term" value="F:photoreceptor activity"/>
    <property type="evidence" value="ECO:0007669"/>
    <property type="project" value="UniProtKB-KW"/>
</dbReference>
<dbReference type="InterPro" id="IPR027430">
    <property type="entry name" value="Retinal_BS"/>
</dbReference>
<feature type="domain" description="G-protein coupled receptors family 1 profile" evidence="16">
    <location>
        <begin position="1"/>
        <end position="239"/>
    </location>
</feature>
<dbReference type="Gene3D" id="1.20.1070.10">
    <property type="entry name" value="Rhodopsin 7-helix transmembrane proteins"/>
    <property type="match status" value="1"/>
</dbReference>
<keyword evidence="9 15" id="KW-0472">Membrane</keyword>
<feature type="transmembrane region" description="Helical" evidence="15">
    <location>
        <begin position="186"/>
        <end position="210"/>
    </location>
</feature>
<dbReference type="Pfam" id="PF00001">
    <property type="entry name" value="7tm_1"/>
    <property type="match status" value="1"/>
</dbReference>
<evidence type="ECO:0000256" key="15">
    <source>
        <dbReference type="SAM" id="Phobius"/>
    </source>
</evidence>
<evidence type="ECO:0000256" key="9">
    <source>
        <dbReference type="ARBA" id="ARBA00023136"/>
    </source>
</evidence>
<keyword evidence="5" id="KW-0681">Retinal protein</keyword>
<dbReference type="Proteomes" id="UP000504617">
    <property type="component" value="Unplaced"/>
</dbReference>
<dbReference type="PANTHER" id="PTHR24240">
    <property type="entry name" value="OPSIN"/>
    <property type="match status" value="1"/>
</dbReference>
<organism evidence="17 18">
    <name type="scientific">Thamnophis sirtalis</name>
    <dbReference type="NCBI Taxonomy" id="35019"/>
    <lineage>
        <taxon>Eukaryota</taxon>
        <taxon>Metazoa</taxon>
        <taxon>Chordata</taxon>
        <taxon>Craniata</taxon>
        <taxon>Vertebrata</taxon>
        <taxon>Euteleostomi</taxon>
        <taxon>Lepidosauria</taxon>
        <taxon>Squamata</taxon>
        <taxon>Bifurcata</taxon>
        <taxon>Unidentata</taxon>
        <taxon>Episquamata</taxon>
        <taxon>Toxicofera</taxon>
        <taxon>Serpentes</taxon>
        <taxon>Colubroidea</taxon>
        <taxon>Colubridae</taxon>
        <taxon>Natricinae</taxon>
        <taxon>Thamnophis</taxon>
    </lineage>
</organism>
<keyword evidence="12 13" id="KW-0807">Transducer</keyword>
<evidence type="ECO:0000256" key="14">
    <source>
        <dbReference type="SAM" id="MobiDB-lite"/>
    </source>
</evidence>
<feature type="region of interest" description="Disordered" evidence="14">
    <location>
        <begin position="321"/>
        <end position="347"/>
    </location>
</feature>
<protein>
    <submittedName>
        <fullName evidence="18">Melanopsin</fullName>
    </submittedName>
</protein>
<dbReference type="PROSITE" id="PS00237">
    <property type="entry name" value="G_PROTEIN_RECEP_F1_1"/>
    <property type="match status" value="1"/>
</dbReference>
<evidence type="ECO:0000256" key="2">
    <source>
        <dbReference type="ARBA" id="ARBA00022543"/>
    </source>
</evidence>
<evidence type="ECO:0000256" key="13">
    <source>
        <dbReference type="RuleBase" id="RU000688"/>
    </source>
</evidence>
<evidence type="ECO:0000259" key="16">
    <source>
        <dbReference type="PROSITE" id="PS50262"/>
    </source>
</evidence>
<keyword evidence="4 13" id="KW-0812">Transmembrane</keyword>
<keyword evidence="11 13" id="KW-0675">Receptor</keyword>
<dbReference type="KEGG" id="tsr:106546519"/>
<dbReference type="PROSITE" id="PS50262">
    <property type="entry name" value="G_PROTEIN_RECEP_F1_2"/>
    <property type="match status" value="1"/>
</dbReference>
<dbReference type="GO" id="GO:0004930">
    <property type="term" value="F:G protein-coupled receptor activity"/>
    <property type="evidence" value="ECO:0007669"/>
    <property type="project" value="UniProtKB-KW"/>
</dbReference>
<dbReference type="CTD" id="94233"/>
<sequence length="482" mass="53548">MNLAASDFLMSATQAPVCFFNSLYTEWVLGDAGCNFYAFCGALFGITSMMTLLAISVDRYCVITKPLQSLKRSTKKRSCIIIIFVWLYSLGWSVCPLFGWSSYIPEGLMISCTWDYVSYSPGNRSYTMLLCWCVFFIPLMIIFHCYLFMFLTIRSTGRNVQKLGSSTKRKKSSSHSIKNEWKLAKVAFVAIVVYVVSWSPYACVTLIAWAGYARILTPYSKSVPAVIAKASAIHNPIIYAIIHPSYRKTIRRAIPCLRFLIRISTSELSTSLANSSFRSSVSSRVSFISKNQNCGISSISATEKTWNDVELDPVETVHAKLQPPENNSFSTNAEERSELPTSALTGDAPIEEKFSVSSISPEEQLERPLKLNAPELLLLTSSLRATSLPFDLNASSRGKSLDTSQAEIHEGQINSSQDSLETPILPHIIIIPTSETTLSEEQSLAESIEEENTDLYSAPDKNYLLLKGRLHSSTGPVEKLVS</sequence>
<feature type="transmembrane region" description="Helical" evidence="15">
    <location>
        <begin position="126"/>
        <end position="153"/>
    </location>
</feature>
<name>A0A6I9Y9L4_9SAUR</name>
<dbReference type="InterPro" id="IPR017452">
    <property type="entry name" value="GPCR_Rhodpsn_7TM"/>
</dbReference>
<dbReference type="FunFam" id="1.20.1070.10:FF:000044">
    <property type="entry name" value="Opsin, ultraviolet-sensitive"/>
    <property type="match status" value="1"/>
</dbReference>
<dbReference type="InterPro" id="IPR000276">
    <property type="entry name" value="GPCR_Rhodpsn"/>
</dbReference>